<proteinExistence type="predicted"/>
<name>A0ACD3BCM0_9AGAR</name>
<evidence type="ECO:0000313" key="2">
    <source>
        <dbReference type="Proteomes" id="UP000308600"/>
    </source>
</evidence>
<evidence type="ECO:0000313" key="1">
    <source>
        <dbReference type="EMBL" id="TFK75389.1"/>
    </source>
</evidence>
<sequence length="883" mass="99917">MAAALRSPPASATFRDPYELERLAEELVSREQGKEDPTLHDFPLYIPLAHHNPHLTAEEFNVEEFLLSRSYTSLSDLRKELRDYLADLKEELVQLINDDYEAFISLSTDLQGEGTRLTRIKAPLSILKEHIMRSKKELLLIQDAIQDKLKKRTKLREEKALLHLLLKISDAVTRLETLLLITAPGTAQTELQLPSQYTTGEDARDDKLPNNRAKHLGRVASEYTQLLYHAEKARNENCKYVDEMQWRIDRIQSTLSSDLDHLFATTLNALSDRKKESPASDVEKTRWIADITECLRSYDALHLWRDAEDVIRREVVRGFVKKTIHPSALIAPHSPIMPHTPFHTIPDMSLLSSTLPPRTPYTPFTAFSLKQPDPTYSTSSSSPYAHILSNEDDPLARLYNQILRFIERDLCRIMKIAEKVSVDPTSTARVDKPARSPPVSASHDAVDPSADGFQIMANVIWEEIGRAIMDELGGIVFATGRPNEFRKNYELSQAFIRSLEYLSPSLRAVEAMRAHPLYAGFERRWQLPVYFQLRWKEIVGKLEDSLGSRKLDTLHIKGKNSYATSQAMAVWIAITGCWSSEVFIPELANKFWRLTLQILSRYRTWISDCSVELQLGITSTGFDDKSTPPRIPSNFSTEPASADLLSAEDRTLRYCTAIVLDIQALENNVLTLWREEVSIMLPETQFSGDRTQSEDALRHAFSQLTSIISPLSHEIVNVLARRCCEGLLPMRSIPTQFRAMSNKRPPTEPSYFVTSILRPLRTYFGIGSTEAVGSALKVDFLASFATQVFDSVVEQYTSFVTVMKKSEESLRRLKKGKKSGFSLFGAAGGRDDDGDEERIRIQMVFDVLAFGQDAASLGIELSKHKSFQNLQEIVQSADSVDPS</sequence>
<dbReference type="Proteomes" id="UP000308600">
    <property type="component" value="Unassembled WGS sequence"/>
</dbReference>
<organism evidence="1 2">
    <name type="scientific">Pluteus cervinus</name>
    <dbReference type="NCBI Taxonomy" id="181527"/>
    <lineage>
        <taxon>Eukaryota</taxon>
        <taxon>Fungi</taxon>
        <taxon>Dikarya</taxon>
        <taxon>Basidiomycota</taxon>
        <taxon>Agaricomycotina</taxon>
        <taxon>Agaricomycetes</taxon>
        <taxon>Agaricomycetidae</taxon>
        <taxon>Agaricales</taxon>
        <taxon>Pluteineae</taxon>
        <taxon>Pluteaceae</taxon>
        <taxon>Pluteus</taxon>
    </lineage>
</organism>
<reference evidence="1 2" key="1">
    <citation type="journal article" date="2019" name="Nat. Ecol. Evol.">
        <title>Megaphylogeny resolves global patterns of mushroom evolution.</title>
        <authorList>
            <person name="Varga T."/>
            <person name="Krizsan K."/>
            <person name="Foldi C."/>
            <person name="Dima B."/>
            <person name="Sanchez-Garcia M."/>
            <person name="Sanchez-Ramirez S."/>
            <person name="Szollosi G.J."/>
            <person name="Szarkandi J.G."/>
            <person name="Papp V."/>
            <person name="Albert L."/>
            <person name="Andreopoulos W."/>
            <person name="Angelini C."/>
            <person name="Antonin V."/>
            <person name="Barry K.W."/>
            <person name="Bougher N.L."/>
            <person name="Buchanan P."/>
            <person name="Buyck B."/>
            <person name="Bense V."/>
            <person name="Catcheside P."/>
            <person name="Chovatia M."/>
            <person name="Cooper J."/>
            <person name="Damon W."/>
            <person name="Desjardin D."/>
            <person name="Finy P."/>
            <person name="Geml J."/>
            <person name="Haridas S."/>
            <person name="Hughes K."/>
            <person name="Justo A."/>
            <person name="Karasinski D."/>
            <person name="Kautmanova I."/>
            <person name="Kiss B."/>
            <person name="Kocsube S."/>
            <person name="Kotiranta H."/>
            <person name="LaButti K.M."/>
            <person name="Lechner B.E."/>
            <person name="Liimatainen K."/>
            <person name="Lipzen A."/>
            <person name="Lukacs Z."/>
            <person name="Mihaltcheva S."/>
            <person name="Morgado L.N."/>
            <person name="Niskanen T."/>
            <person name="Noordeloos M.E."/>
            <person name="Ohm R.A."/>
            <person name="Ortiz-Santana B."/>
            <person name="Ovrebo C."/>
            <person name="Racz N."/>
            <person name="Riley R."/>
            <person name="Savchenko A."/>
            <person name="Shiryaev A."/>
            <person name="Soop K."/>
            <person name="Spirin V."/>
            <person name="Szebenyi C."/>
            <person name="Tomsovsky M."/>
            <person name="Tulloss R.E."/>
            <person name="Uehling J."/>
            <person name="Grigoriev I.V."/>
            <person name="Vagvolgyi C."/>
            <person name="Papp T."/>
            <person name="Martin F.M."/>
            <person name="Miettinen O."/>
            <person name="Hibbett D.S."/>
            <person name="Nagy L.G."/>
        </authorList>
    </citation>
    <scope>NUCLEOTIDE SEQUENCE [LARGE SCALE GENOMIC DNA]</scope>
    <source>
        <strain evidence="1 2">NL-1719</strain>
    </source>
</reference>
<dbReference type="EMBL" id="ML208263">
    <property type="protein sequence ID" value="TFK75389.1"/>
    <property type="molecule type" value="Genomic_DNA"/>
</dbReference>
<accession>A0ACD3BCM0</accession>
<keyword evidence="2" id="KW-1185">Reference proteome</keyword>
<protein>
    <submittedName>
        <fullName evidence="1">COG complex component</fullName>
    </submittedName>
</protein>
<gene>
    <name evidence="1" type="ORF">BDN72DRAFT_832260</name>
</gene>